<protein>
    <submittedName>
        <fullName evidence="1">Uncharacterized protein</fullName>
    </submittedName>
</protein>
<dbReference type="EMBL" id="FMBC01000043">
    <property type="protein sequence ID" value="SCC59515.1"/>
    <property type="molecule type" value="Genomic_DNA"/>
</dbReference>
<name>A0A1C4FV90_9ENTR</name>
<keyword evidence="2" id="KW-1185">Reference proteome</keyword>
<organism evidence="1 2">
    <name type="scientific">Kosakonia oryziphila</name>
    <dbReference type="NCBI Taxonomy" id="1005667"/>
    <lineage>
        <taxon>Bacteria</taxon>
        <taxon>Pseudomonadati</taxon>
        <taxon>Pseudomonadota</taxon>
        <taxon>Gammaproteobacteria</taxon>
        <taxon>Enterobacterales</taxon>
        <taxon>Enterobacteriaceae</taxon>
        <taxon>Kosakonia</taxon>
    </lineage>
</organism>
<accession>A0A1C4FV90</accession>
<evidence type="ECO:0000313" key="2">
    <source>
        <dbReference type="Proteomes" id="UP000198515"/>
    </source>
</evidence>
<evidence type="ECO:0000313" key="1">
    <source>
        <dbReference type="EMBL" id="SCC59515.1"/>
    </source>
</evidence>
<proteinExistence type="predicted"/>
<reference evidence="2" key="1">
    <citation type="submission" date="2016-08" db="EMBL/GenBank/DDBJ databases">
        <authorList>
            <person name="Varghese N."/>
            <person name="Submissions Spin"/>
        </authorList>
    </citation>
    <scope>NUCLEOTIDE SEQUENCE [LARGE SCALE GENOMIC DNA]</scope>
    <source>
        <strain evidence="2">REICA_142</strain>
    </source>
</reference>
<sequence length="48" mass="5560">MAIGNRQIQNESPEEELERLLEELALTHEQREFIESMLQEDGDSTNGE</sequence>
<gene>
    <name evidence="1" type="ORF">GA0061070_104326</name>
</gene>
<dbReference type="Proteomes" id="UP000198515">
    <property type="component" value="Unassembled WGS sequence"/>
</dbReference>
<dbReference type="AlphaFoldDB" id="A0A1C4FV90"/>